<keyword evidence="3 5" id="KW-0328">Glycosyltransferase</keyword>
<protein>
    <recommendedName>
        <fullName evidence="4">Glycosyltransferase</fullName>
        <ecNumber evidence="4">2.4.1.-</ecNumber>
    </recommendedName>
</protein>
<evidence type="ECO:0000313" key="6">
    <source>
        <dbReference type="Proteomes" id="UP000236161"/>
    </source>
</evidence>
<dbReference type="PROSITE" id="PS00375">
    <property type="entry name" value="UDPGT"/>
    <property type="match status" value="1"/>
</dbReference>
<dbReference type="Pfam" id="PF00201">
    <property type="entry name" value="UDPGT"/>
    <property type="match status" value="1"/>
</dbReference>
<organism evidence="5 6">
    <name type="scientific">Apostasia shenzhenica</name>
    <dbReference type="NCBI Taxonomy" id="1088818"/>
    <lineage>
        <taxon>Eukaryota</taxon>
        <taxon>Viridiplantae</taxon>
        <taxon>Streptophyta</taxon>
        <taxon>Embryophyta</taxon>
        <taxon>Tracheophyta</taxon>
        <taxon>Spermatophyta</taxon>
        <taxon>Magnoliopsida</taxon>
        <taxon>Liliopsida</taxon>
        <taxon>Asparagales</taxon>
        <taxon>Orchidaceae</taxon>
        <taxon>Apostasioideae</taxon>
        <taxon>Apostasia</taxon>
    </lineage>
</organism>
<dbReference type="CDD" id="cd03784">
    <property type="entry name" value="GT1_Gtf-like"/>
    <property type="match status" value="1"/>
</dbReference>
<dbReference type="PANTHER" id="PTHR11926:SF1534">
    <property type="entry name" value="GLYCOSYLTRANSFERASE"/>
    <property type="match status" value="1"/>
</dbReference>
<keyword evidence="6" id="KW-1185">Reference proteome</keyword>
<gene>
    <name evidence="5" type="primary">5GT</name>
    <name evidence="5" type="ORF">AXF42_Ash004210</name>
</gene>
<accession>A0A2I0A298</accession>
<dbReference type="Gene3D" id="3.40.50.2000">
    <property type="entry name" value="Glycogen Phosphorylase B"/>
    <property type="match status" value="2"/>
</dbReference>
<keyword evidence="2 3" id="KW-0808">Transferase</keyword>
<comment type="similarity">
    <text evidence="1 3">Belongs to the UDP-glycosyltransferase family.</text>
</comment>
<dbReference type="GO" id="GO:0080043">
    <property type="term" value="F:quercetin 3-O-glucosyltransferase activity"/>
    <property type="evidence" value="ECO:0007669"/>
    <property type="project" value="TreeGrafter"/>
</dbReference>
<evidence type="ECO:0000256" key="1">
    <source>
        <dbReference type="ARBA" id="ARBA00009995"/>
    </source>
</evidence>
<evidence type="ECO:0000256" key="2">
    <source>
        <dbReference type="ARBA" id="ARBA00022679"/>
    </source>
</evidence>
<dbReference type="InterPro" id="IPR035595">
    <property type="entry name" value="UDP_glycos_trans_CS"/>
</dbReference>
<dbReference type="OrthoDB" id="5835829at2759"/>
<dbReference type="EMBL" id="KZ452037">
    <property type="protein sequence ID" value="PKA49669.1"/>
    <property type="molecule type" value="Genomic_DNA"/>
</dbReference>
<proteinExistence type="inferred from homology"/>
<evidence type="ECO:0000256" key="4">
    <source>
        <dbReference type="RuleBase" id="RU362057"/>
    </source>
</evidence>
<evidence type="ECO:0000256" key="3">
    <source>
        <dbReference type="RuleBase" id="RU003718"/>
    </source>
</evidence>
<dbReference type="FunFam" id="3.40.50.2000:FF:000019">
    <property type="entry name" value="Glycosyltransferase"/>
    <property type="match status" value="1"/>
</dbReference>
<dbReference type="SUPFAM" id="SSF53756">
    <property type="entry name" value="UDP-Glycosyltransferase/glycogen phosphorylase"/>
    <property type="match status" value="1"/>
</dbReference>
<evidence type="ECO:0000313" key="5">
    <source>
        <dbReference type="EMBL" id="PKA49669.1"/>
    </source>
</evidence>
<dbReference type="InterPro" id="IPR002213">
    <property type="entry name" value="UDP_glucos_trans"/>
</dbReference>
<dbReference type="Proteomes" id="UP000236161">
    <property type="component" value="Unassembled WGS sequence"/>
</dbReference>
<dbReference type="EC" id="2.4.1.-" evidence="4"/>
<sequence length="479" mass="51746">MAPEAPHRQAAGHHFLLVTVAAQGQINPTRHLARRLARAASARVTIANPVCSHRRLFPSSSVAAAEPDDDTDEPPLNPDGSGIVSYAPFSDGFDDGIFNFYDRDAGLYVSEITSVGYRSLTALTKALAAAGRPVTCIVYSILLVWAADVARDLGVPSFFHWIQPASVFYFYYLYFHNHPAFANFDATTVKNSSFSVDLPGLPVLRSKDLPGIITEPSAFRTAHHDIFIELDKSTNAKVLVNTFYELEASVIGRIPGIELLTVGPVLDASSAAAAAGRDLFEDADAGGYMDWLEAQEEGSVVYVAFGSLTRLTAKQVTEIAAGLKESGRPYLWVMRKDGRPEGVELPTAEDGNGMVVGWCSQVRVLGHRAVGCFVTHCGWNSTSEALASGKPVVAMPQLIEQATNARLMEEWGIGVRADDGHDGVVVSAELRRSLEVVMGEGERGAEIRRKAREWKKKVEEALADGGSSARNLKAFVDGL</sequence>
<dbReference type="AlphaFoldDB" id="A0A2I0A298"/>
<reference evidence="5 6" key="1">
    <citation type="journal article" date="2017" name="Nature">
        <title>The Apostasia genome and the evolution of orchids.</title>
        <authorList>
            <person name="Zhang G.Q."/>
            <person name="Liu K.W."/>
            <person name="Li Z."/>
            <person name="Lohaus R."/>
            <person name="Hsiao Y.Y."/>
            <person name="Niu S.C."/>
            <person name="Wang J.Y."/>
            <person name="Lin Y.C."/>
            <person name="Xu Q."/>
            <person name="Chen L.J."/>
            <person name="Yoshida K."/>
            <person name="Fujiwara S."/>
            <person name="Wang Z.W."/>
            <person name="Zhang Y.Q."/>
            <person name="Mitsuda N."/>
            <person name="Wang M."/>
            <person name="Liu G.H."/>
            <person name="Pecoraro L."/>
            <person name="Huang H.X."/>
            <person name="Xiao X.J."/>
            <person name="Lin M."/>
            <person name="Wu X.Y."/>
            <person name="Wu W.L."/>
            <person name="Chen Y.Y."/>
            <person name="Chang S.B."/>
            <person name="Sakamoto S."/>
            <person name="Ohme-Takagi M."/>
            <person name="Yagi M."/>
            <person name="Zeng S.J."/>
            <person name="Shen C.Y."/>
            <person name="Yeh C.M."/>
            <person name="Luo Y.B."/>
            <person name="Tsai W.C."/>
            <person name="Van de Peer Y."/>
            <person name="Liu Z.J."/>
        </authorList>
    </citation>
    <scope>NUCLEOTIDE SEQUENCE [LARGE SCALE GENOMIC DNA]</scope>
    <source>
        <strain evidence="6">cv. Shenzhen</strain>
        <tissue evidence="5">Stem</tissue>
    </source>
</reference>
<dbReference type="PANTHER" id="PTHR11926">
    <property type="entry name" value="GLUCOSYL/GLUCURONOSYL TRANSFERASES"/>
    <property type="match status" value="1"/>
</dbReference>
<dbReference type="GO" id="GO:0080044">
    <property type="term" value="F:quercetin 7-O-glucosyltransferase activity"/>
    <property type="evidence" value="ECO:0007669"/>
    <property type="project" value="TreeGrafter"/>
</dbReference>
<name>A0A2I0A298_9ASPA</name>